<dbReference type="InterPro" id="IPR009926">
    <property type="entry name" value="T3SS_YcgR_PilZN"/>
</dbReference>
<name>A0A066UQG5_9VIBR</name>
<comment type="caution">
    <text evidence="6">The sequence shown here is derived from an EMBL/GenBank/DDBJ whole genome shotgun (WGS) entry which is preliminary data.</text>
</comment>
<proteinExistence type="predicted"/>
<evidence type="ECO:0008006" key="8">
    <source>
        <dbReference type="Google" id="ProtNLM"/>
    </source>
</evidence>
<evidence type="ECO:0000256" key="1">
    <source>
        <dbReference type="ARBA" id="ARBA00022636"/>
    </source>
</evidence>
<dbReference type="RefSeq" id="WP_032550249.1">
    <property type="nucleotide sequence ID" value="NZ_JATABQ010000138.1"/>
</dbReference>
<evidence type="ECO:0000313" key="7">
    <source>
        <dbReference type="Proteomes" id="UP000027219"/>
    </source>
</evidence>
<evidence type="ECO:0000259" key="5">
    <source>
        <dbReference type="Pfam" id="PF12945"/>
    </source>
</evidence>
<dbReference type="EMBL" id="JFFR01000009">
    <property type="protein sequence ID" value="KDN29315.1"/>
    <property type="molecule type" value="Genomic_DNA"/>
</dbReference>
<dbReference type="SUPFAM" id="SSF141371">
    <property type="entry name" value="PilZ domain-like"/>
    <property type="match status" value="2"/>
</dbReference>
<dbReference type="Gene3D" id="2.30.110.10">
    <property type="entry name" value="Electron Transport, Fmn-binding Protein, Chain A"/>
    <property type="match status" value="1"/>
</dbReference>
<dbReference type="Pfam" id="PF07238">
    <property type="entry name" value="PilZ"/>
    <property type="match status" value="1"/>
</dbReference>
<sequence>MPKDNNQELFRYLKPGTRTAGVLEFGPQDSIQVSTLYIGHKEDQYLVLELSQKSTEALTLRKLNNVDIIIRAITDTELGHIVAFKTSVLSHITQPAHLIFLRPPSNFATKPIREHERYKINLSSEVSFDTLTLDATLIDFSISGCGVFLSQQSDIDIGMKIKVSSILDEHLPSDLAYKVVSKKRYGQGWLLGIQFPEHLELDEDLKKLLLELAFNTGNL</sequence>
<evidence type="ECO:0000256" key="2">
    <source>
        <dbReference type="ARBA" id="ARBA00022741"/>
    </source>
</evidence>
<dbReference type="GO" id="GO:0035438">
    <property type="term" value="F:cyclic-di-GMP binding"/>
    <property type="evidence" value="ECO:0007669"/>
    <property type="project" value="InterPro"/>
</dbReference>
<feature type="domain" description="PilZ" evidence="4">
    <location>
        <begin position="112"/>
        <end position="211"/>
    </location>
</feature>
<dbReference type="InterPro" id="IPR012349">
    <property type="entry name" value="Split_barrel_FMN-bd"/>
</dbReference>
<keyword evidence="7" id="KW-1185">Reference proteome</keyword>
<evidence type="ECO:0000256" key="3">
    <source>
        <dbReference type="ARBA" id="ARBA00023143"/>
    </source>
</evidence>
<keyword evidence="1" id="KW-0973">c-di-GMP</keyword>
<organism evidence="6 7">
    <name type="scientific">Vibrio fortis</name>
    <dbReference type="NCBI Taxonomy" id="212667"/>
    <lineage>
        <taxon>Bacteria</taxon>
        <taxon>Pseudomonadati</taxon>
        <taxon>Pseudomonadota</taxon>
        <taxon>Gammaproteobacteria</taxon>
        <taxon>Vibrionales</taxon>
        <taxon>Vibrionaceae</taxon>
        <taxon>Vibrio</taxon>
    </lineage>
</organism>
<evidence type="ECO:0000313" key="6">
    <source>
        <dbReference type="EMBL" id="KDN29315.1"/>
    </source>
</evidence>
<protein>
    <recommendedName>
        <fullName evidence="8">Flagellar brake protein</fullName>
    </recommendedName>
</protein>
<accession>A0A066UQG5</accession>
<dbReference type="Proteomes" id="UP000027219">
    <property type="component" value="Unassembled WGS sequence"/>
</dbReference>
<feature type="domain" description="Type III secretion system flagellar brake protein YcgR PilZN" evidence="5">
    <location>
        <begin position="33"/>
        <end position="104"/>
    </location>
</feature>
<dbReference type="Gene3D" id="2.40.10.220">
    <property type="entry name" value="predicted glycosyltransferase like domains"/>
    <property type="match status" value="1"/>
</dbReference>
<dbReference type="OrthoDB" id="5915058at2"/>
<dbReference type="InterPro" id="IPR009875">
    <property type="entry name" value="PilZ_domain"/>
</dbReference>
<gene>
    <name evidence="6" type="ORF">VFDL14_14110</name>
</gene>
<evidence type="ECO:0000259" key="4">
    <source>
        <dbReference type="Pfam" id="PF07238"/>
    </source>
</evidence>
<keyword evidence="3" id="KW-0975">Bacterial flagellum</keyword>
<reference evidence="6 7" key="1">
    <citation type="submission" date="2014-02" db="EMBL/GenBank/DDBJ databases">
        <title>Vibrio fortis Dalian14 Genome Sequencing.</title>
        <authorList>
            <person name="Wang Y."/>
            <person name="Song L."/>
            <person name="Liu G."/>
            <person name="Ding J."/>
        </authorList>
    </citation>
    <scope>NUCLEOTIDE SEQUENCE [LARGE SCALE GENOMIC DNA]</scope>
    <source>
        <strain evidence="6 7">Dalian14</strain>
    </source>
</reference>
<keyword evidence="2" id="KW-0547">Nucleotide-binding</keyword>
<dbReference type="AlphaFoldDB" id="A0A066UQG5"/>
<dbReference type="Pfam" id="PF12945">
    <property type="entry name" value="PilZNR"/>
    <property type="match status" value="1"/>
</dbReference>